<dbReference type="Pfam" id="PF00702">
    <property type="entry name" value="Hydrolase"/>
    <property type="match status" value="1"/>
</dbReference>
<proteinExistence type="predicted"/>
<dbReference type="AlphaFoldDB" id="A0A7K1FPI0"/>
<comment type="caution">
    <text evidence="1">The sequence shown here is derived from an EMBL/GenBank/DDBJ whole genome shotgun (WGS) entry which is preliminary data.</text>
</comment>
<dbReference type="RefSeq" id="WP_154770026.1">
    <property type="nucleotide sequence ID" value="NZ_WLYK01000008.1"/>
</dbReference>
<dbReference type="CDD" id="cd02603">
    <property type="entry name" value="HAD_sEH-N_like"/>
    <property type="match status" value="1"/>
</dbReference>
<sequence>MDELRRAGAVRWVVFDLGDVLLRRTTRIPELAELCGIDAAVFEPLYFAGRAGYDRHSDPALFFGELCATAGVPVPAEDLLARLVEIDDLGWSEIDPDTMALVELAARSGADLAVLSNAPASMGTLVRAAPWSTAFRHLVFSGDHGVVKPSADIFRLLLQTLQARPDETVLVDDRADNVEGARRIGMHAVHFTSAEQARTELRSLLGPGD</sequence>
<name>A0A7K1FPI0_9ACTN</name>
<dbReference type="PANTHER" id="PTHR43611:SF3">
    <property type="entry name" value="FLAVIN MONONUCLEOTIDE HYDROLASE 1, CHLOROPLATIC"/>
    <property type="match status" value="1"/>
</dbReference>
<dbReference type="Proteomes" id="UP000460221">
    <property type="component" value="Unassembled WGS sequence"/>
</dbReference>
<dbReference type="SFLD" id="SFLDG01129">
    <property type="entry name" value="C1.5:_HAD__Beta-PGM__Phosphata"/>
    <property type="match status" value="1"/>
</dbReference>
<dbReference type="SFLD" id="SFLDS00003">
    <property type="entry name" value="Haloacid_Dehalogenase"/>
    <property type="match status" value="1"/>
</dbReference>
<dbReference type="PRINTS" id="PR00413">
    <property type="entry name" value="HADHALOGNASE"/>
</dbReference>
<dbReference type="EMBL" id="WLYK01000008">
    <property type="protein sequence ID" value="MTD16046.1"/>
    <property type="molecule type" value="Genomic_DNA"/>
</dbReference>
<organism evidence="1 2">
    <name type="scientific">Nakamurella alba</name>
    <dbReference type="NCBI Taxonomy" id="2665158"/>
    <lineage>
        <taxon>Bacteria</taxon>
        <taxon>Bacillati</taxon>
        <taxon>Actinomycetota</taxon>
        <taxon>Actinomycetes</taxon>
        <taxon>Nakamurellales</taxon>
        <taxon>Nakamurellaceae</taxon>
        <taxon>Nakamurella</taxon>
    </lineage>
</organism>
<gene>
    <name evidence="1" type="ORF">GIS00_19090</name>
</gene>
<dbReference type="SUPFAM" id="SSF56784">
    <property type="entry name" value="HAD-like"/>
    <property type="match status" value="1"/>
</dbReference>
<dbReference type="InterPro" id="IPR006439">
    <property type="entry name" value="HAD-SF_hydro_IA"/>
</dbReference>
<dbReference type="InterPro" id="IPR036412">
    <property type="entry name" value="HAD-like_sf"/>
</dbReference>
<dbReference type="NCBIfam" id="TIGR01509">
    <property type="entry name" value="HAD-SF-IA-v3"/>
    <property type="match status" value="1"/>
</dbReference>
<accession>A0A7K1FPI0</accession>
<keyword evidence="2" id="KW-1185">Reference proteome</keyword>
<dbReference type="PANTHER" id="PTHR43611">
    <property type="entry name" value="ALPHA-D-GLUCOSE 1-PHOSPHATE PHOSPHATASE"/>
    <property type="match status" value="1"/>
</dbReference>
<evidence type="ECO:0000313" key="1">
    <source>
        <dbReference type="EMBL" id="MTD16046.1"/>
    </source>
</evidence>
<protein>
    <submittedName>
        <fullName evidence="1">HAD-IA family hydrolase</fullName>
    </submittedName>
</protein>
<dbReference type="GO" id="GO:0016787">
    <property type="term" value="F:hydrolase activity"/>
    <property type="evidence" value="ECO:0007669"/>
    <property type="project" value="UniProtKB-KW"/>
</dbReference>
<dbReference type="InterPro" id="IPR023214">
    <property type="entry name" value="HAD_sf"/>
</dbReference>
<reference evidence="1 2" key="1">
    <citation type="submission" date="2019-11" db="EMBL/GenBank/DDBJ databases">
        <authorList>
            <person name="Jiang L.-Q."/>
        </authorList>
    </citation>
    <scope>NUCLEOTIDE SEQUENCE [LARGE SCALE GENOMIC DNA]</scope>
    <source>
        <strain evidence="1 2">YIM 132087</strain>
    </source>
</reference>
<keyword evidence="1" id="KW-0378">Hydrolase</keyword>
<evidence type="ECO:0000313" key="2">
    <source>
        <dbReference type="Proteomes" id="UP000460221"/>
    </source>
</evidence>
<dbReference type="Gene3D" id="3.40.50.1000">
    <property type="entry name" value="HAD superfamily/HAD-like"/>
    <property type="match status" value="1"/>
</dbReference>